<name>A0A9N9K5L3_9GLOM</name>
<feature type="non-terminal residue" evidence="2">
    <location>
        <position position="232"/>
    </location>
</feature>
<gene>
    <name evidence="2" type="ORF">DERYTH_LOCUS25216</name>
</gene>
<dbReference type="EMBL" id="CAJVPY010045866">
    <property type="protein sequence ID" value="CAG8810051.1"/>
    <property type="molecule type" value="Genomic_DNA"/>
</dbReference>
<keyword evidence="3" id="KW-1185">Reference proteome</keyword>
<evidence type="ECO:0000313" key="3">
    <source>
        <dbReference type="Proteomes" id="UP000789405"/>
    </source>
</evidence>
<reference evidence="2" key="1">
    <citation type="submission" date="2021-06" db="EMBL/GenBank/DDBJ databases">
        <authorList>
            <person name="Kallberg Y."/>
            <person name="Tangrot J."/>
            <person name="Rosling A."/>
        </authorList>
    </citation>
    <scope>NUCLEOTIDE SEQUENCE</scope>
    <source>
        <strain evidence="2">MA453B</strain>
    </source>
</reference>
<dbReference type="OrthoDB" id="2412677at2759"/>
<dbReference type="GO" id="GO:0006313">
    <property type="term" value="P:DNA transposition"/>
    <property type="evidence" value="ECO:0007669"/>
    <property type="project" value="InterPro"/>
</dbReference>
<dbReference type="InterPro" id="IPR036397">
    <property type="entry name" value="RNaseH_sf"/>
</dbReference>
<dbReference type="Gene3D" id="1.10.10.10">
    <property type="entry name" value="Winged helix-like DNA-binding domain superfamily/Winged helix DNA-binding domain"/>
    <property type="match status" value="1"/>
</dbReference>
<dbReference type="InterPro" id="IPR002492">
    <property type="entry name" value="Transposase_Tc1-like"/>
</dbReference>
<comment type="caution">
    <text evidence="2">The sequence shown here is derived from an EMBL/GenBank/DDBJ whole genome shotgun (WGS) entry which is preliminary data.</text>
</comment>
<evidence type="ECO:0000259" key="1">
    <source>
        <dbReference type="Pfam" id="PF01498"/>
    </source>
</evidence>
<dbReference type="SUPFAM" id="SSF46689">
    <property type="entry name" value="Homeodomain-like"/>
    <property type="match status" value="1"/>
</dbReference>
<evidence type="ECO:0000313" key="2">
    <source>
        <dbReference type="EMBL" id="CAG8810051.1"/>
    </source>
</evidence>
<proteinExistence type="predicted"/>
<dbReference type="Proteomes" id="UP000789405">
    <property type="component" value="Unassembled WGS sequence"/>
</dbReference>
<dbReference type="Pfam" id="PF01498">
    <property type="entry name" value="HTH_Tnp_Tc3_2"/>
    <property type="match status" value="1"/>
</dbReference>
<dbReference type="InterPro" id="IPR036388">
    <property type="entry name" value="WH-like_DNA-bd_sf"/>
</dbReference>
<organism evidence="2 3">
    <name type="scientific">Dentiscutata erythropus</name>
    <dbReference type="NCBI Taxonomy" id="1348616"/>
    <lineage>
        <taxon>Eukaryota</taxon>
        <taxon>Fungi</taxon>
        <taxon>Fungi incertae sedis</taxon>
        <taxon>Mucoromycota</taxon>
        <taxon>Glomeromycotina</taxon>
        <taxon>Glomeromycetes</taxon>
        <taxon>Diversisporales</taxon>
        <taxon>Gigasporaceae</taxon>
        <taxon>Dentiscutata</taxon>
    </lineage>
</organism>
<accession>A0A9N9K5L3</accession>
<protein>
    <submittedName>
        <fullName evidence="2">12044_t:CDS:1</fullName>
    </submittedName>
</protein>
<sequence>IEMTSSKQETQQKTILHFWEQGIRNAAEIHTKTKIPLRTIYNNLKKINATGDVKRKSGSGRIKKITPRASRSIGQFIRRQPTLSSKSIANKLKDIGINVTRSTVSRHLTSLGYRNALPLATPMLTQHWYKNARPIRPIPKDRSKIFAWGGFCVKGKTSLFCFRRIMDGKFYTEILEKHIPEDNDPKHTSRIAKEFLDNNSFLGEEWEKIPNNLLINLVNSMPQRCKEVIEKN</sequence>
<dbReference type="GO" id="GO:0015074">
    <property type="term" value="P:DNA integration"/>
    <property type="evidence" value="ECO:0007669"/>
    <property type="project" value="InterPro"/>
</dbReference>
<dbReference type="Gene3D" id="3.30.420.10">
    <property type="entry name" value="Ribonuclease H-like superfamily/Ribonuclease H"/>
    <property type="match status" value="1"/>
</dbReference>
<feature type="non-terminal residue" evidence="2">
    <location>
        <position position="1"/>
    </location>
</feature>
<dbReference type="GO" id="GO:0003677">
    <property type="term" value="F:DNA binding"/>
    <property type="evidence" value="ECO:0007669"/>
    <property type="project" value="InterPro"/>
</dbReference>
<dbReference type="InterPro" id="IPR009057">
    <property type="entry name" value="Homeodomain-like_sf"/>
</dbReference>
<feature type="domain" description="Transposase Tc1-like" evidence="1">
    <location>
        <begin position="71"/>
        <end position="128"/>
    </location>
</feature>
<dbReference type="AlphaFoldDB" id="A0A9N9K5L3"/>